<keyword evidence="9" id="KW-0807">Transducer</keyword>
<proteinExistence type="inferred from homology"/>
<comment type="similarity">
    <text evidence="2">Belongs to the G-protein coupled receptor 2 family.</text>
</comment>
<dbReference type="PRINTS" id="PR00249">
    <property type="entry name" value="GPCRSECRETIN"/>
</dbReference>
<accession>A0A0B6ZU41</accession>
<dbReference type="GO" id="GO:0007188">
    <property type="term" value="P:adenylate cyclase-modulating G protein-coupled receptor signaling pathway"/>
    <property type="evidence" value="ECO:0007669"/>
    <property type="project" value="TreeGrafter"/>
</dbReference>
<dbReference type="PANTHER" id="PTHR45620:SF40">
    <property type="entry name" value="CORTICOTROPIN-RELEASING FACTOR RECEPTOR 2-LIKE ISOFORM X1"/>
    <property type="match status" value="1"/>
</dbReference>
<keyword evidence="7 10" id="KW-0472">Membrane</keyword>
<evidence type="ECO:0000256" key="9">
    <source>
        <dbReference type="ARBA" id="ARBA00023224"/>
    </source>
</evidence>
<dbReference type="GO" id="GO:0008528">
    <property type="term" value="F:G protein-coupled peptide receptor activity"/>
    <property type="evidence" value="ECO:0007669"/>
    <property type="project" value="TreeGrafter"/>
</dbReference>
<dbReference type="SMART" id="SM00008">
    <property type="entry name" value="HormR"/>
    <property type="match status" value="1"/>
</dbReference>
<dbReference type="Gene3D" id="1.20.1070.10">
    <property type="entry name" value="Rhodopsin 7-helix transmembrane proteins"/>
    <property type="match status" value="1"/>
</dbReference>
<gene>
    <name evidence="14" type="primary">ORF81248</name>
    <name evidence="13" type="synonym">ORF81246</name>
</gene>
<dbReference type="SUPFAM" id="SSF111418">
    <property type="entry name" value="Hormone receptor domain"/>
    <property type="match status" value="1"/>
</dbReference>
<feature type="transmembrane region" description="Helical" evidence="10">
    <location>
        <begin position="139"/>
        <end position="157"/>
    </location>
</feature>
<evidence type="ECO:0000256" key="3">
    <source>
        <dbReference type="ARBA" id="ARBA00022475"/>
    </source>
</evidence>
<evidence type="ECO:0000313" key="14">
    <source>
        <dbReference type="EMBL" id="CEK72139.1"/>
    </source>
</evidence>
<dbReference type="EMBL" id="HACG01025274">
    <property type="protein sequence ID" value="CEK72139.1"/>
    <property type="molecule type" value="Transcribed_RNA"/>
</dbReference>
<feature type="transmembrane region" description="Helical" evidence="10">
    <location>
        <begin position="210"/>
        <end position="230"/>
    </location>
</feature>
<dbReference type="InterPro" id="IPR001879">
    <property type="entry name" value="GPCR_2_extracellular_dom"/>
</dbReference>
<dbReference type="Pfam" id="PF00002">
    <property type="entry name" value="7tm_2"/>
    <property type="match status" value="1"/>
</dbReference>
<reference evidence="14" key="1">
    <citation type="submission" date="2014-12" db="EMBL/GenBank/DDBJ databases">
        <title>Insight into the proteome of Arion vulgaris.</title>
        <authorList>
            <person name="Aradska J."/>
            <person name="Bulat T."/>
            <person name="Smidak R."/>
            <person name="Sarate P."/>
            <person name="Gangsoo J."/>
            <person name="Sialana F."/>
            <person name="Bilban M."/>
            <person name="Lubec G."/>
        </authorList>
    </citation>
    <scope>NUCLEOTIDE SEQUENCE</scope>
    <source>
        <tissue evidence="14">Skin</tissue>
    </source>
</reference>
<evidence type="ECO:0000256" key="10">
    <source>
        <dbReference type="SAM" id="Phobius"/>
    </source>
</evidence>
<dbReference type="EMBL" id="HACG01025273">
    <property type="protein sequence ID" value="CEK72138.1"/>
    <property type="molecule type" value="Transcribed_RNA"/>
</dbReference>
<evidence type="ECO:0000256" key="4">
    <source>
        <dbReference type="ARBA" id="ARBA00022692"/>
    </source>
</evidence>
<keyword evidence="5 10" id="KW-1133">Transmembrane helix</keyword>
<dbReference type="PROSITE" id="PS50261">
    <property type="entry name" value="G_PROTEIN_RECEP_F2_4"/>
    <property type="match status" value="1"/>
</dbReference>
<feature type="domain" description="G-protein coupled receptors family 2 profile 1" evidence="11">
    <location>
        <begin position="11"/>
        <end position="78"/>
    </location>
</feature>
<evidence type="ECO:0000256" key="7">
    <source>
        <dbReference type="ARBA" id="ARBA00023136"/>
    </source>
</evidence>
<feature type="transmembrane region" description="Helical" evidence="10">
    <location>
        <begin position="177"/>
        <end position="198"/>
    </location>
</feature>
<feature type="transmembrane region" description="Helical" evidence="10">
    <location>
        <begin position="323"/>
        <end position="346"/>
    </location>
</feature>
<protein>
    <recommendedName>
        <fullName evidence="15">G-protein coupled receptors family 2 profile 2 domain-containing protein</fullName>
    </recommendedName>
</protein>
<evidence type="ECO:0008006" key="15">
    <source>
        <dbReference type="Google" id="ProtNLM"/>
    </source>
</evidence>
<evidence type="ECO:0000313" key="13">
    <source>
        <dbReference type="EMBL" id="CEK72138.1"/>
    </source>
</evidence>
<organism evidence="14">
    <name type="scientific">Arion vulgaris</name>
    <dbReference type="NCBI Taxonomy" id="1028688"/>
    <lineage>
        <taxon>Eukaryota</taxon>
        <taxon>Metazoa</taxon>
        <taxon>Spiralia</taxon>
        <taxon>Lophotrochozoa</taxon>
        <taxon>Mollusca</taxon>
        <taxon>Gastropoda</taxon>
        <taxon>Heterobranchia</taxon>
        <taxon>Euthyneura</taxon>
        <taxon>Panpulmonata</taxon>
        <taxon>Eupulmonata</taxon>
        <taxon>Stylommatophora</taxon>
        <taxon>Helicina</taxon>
        <taxon>Arionoidea</taxon>
        <taxon>Arionidae</taxon>
        <taxon>Arion</taxon>
    </lineage>
</organism>
<feature type="domain" description="G-protein coupled receptors family 2 profile 2" evidence="12">
    <location>
        <begin position="96"/>
        <end position="347"/>
    </location>
</feature>
<evidence type="ECO:0000256" key="1">
    <source>
        <dbReference type="ARBA" id="ARBA00004651"/>
    </source>
</evidence>
<feature type="transmembrane region" description="Helical" evidence="10">
    <location>
        <begin position="292"/>
        <end position="311"/>
    </location>
</feature>
<evidence type="ECO:0000259" key="12">
    <source>
        <dbReference type="PROSITE" id="PS50261"/>
    </source>
</evidence>
<comment type="subcellular location">
    <subcellularLocation>
        <location evidence="1">Cell membrane</location>
        <topology evidence="1">Multi-pass membrane protein</topology>
    </subcellularLocation>
</comment>
<sequence length="416" mass="48268">MEDMMDVYNNSCLKASQVNYDLHCPPFHDGIFCWPATLINTTAYHNCSETIRLLADKHCLHNGQWDEFTNYFLCDEEAENSTHDHNAIATRNAMNLLYIMFTGCSISLVVLVISLIIFQRLKSLQCPRTSIHKHLIASFILRFLIVFVSFEPFVFDHAKWYRSENWMCRSLVTLEQFSYLANFFWMLVEGLYLHLILVLRPLNNDRVPFLWYYFIGWVIPLVIAVAWAIVMHFEHHDPCWRGHSKLIYIYIIYAPIMCALVVNLMILVNLVRIIVVKICNKQTTGQSKICRTIKSTFILVILLGIINLLFFTKDSVDHETVKIYRYMSAVLPTFQGIFVAVIYCGMNTEVRRAIRKRWSRFLDSRTINGSVNKGRSSRTSATTFISRPRQCNNSEPVVMEMKPLNDINAVGDTALT</sequence>
<feature type="transmembrane region" description="Helical" evidence="10">
    <location>
        <begin position="250"/>
        <end position="271"/>
    </location>
</feature>
<dbReference type="GO" id="GO:0007166">
    <property type="term" value="P:cell surface receptor signaling pathway"/>
    <property type="evidence" value="ECO:0007669"/>
    <property type="project" value="InterPro"/>
</dbReference>
<name>A0A0B6ZU41_9EUPU</name>
<evidence type="ECO:0000256" key="6">
    <source>
        <dbReference type="ARBA" id="ARBA00023040"/>
    </source>
</evidence>
<dbReference type="PANTHER" id="PTHR45620">
    <property type="entry name" value="PDF RECEPTOR-LIKE PROTEIN-RELATED"/>
    <property type="match status" value="1"/>
</dbReference>
<dbReference type="PROSITE" id="PS50227">
    <property type="entry name" value="G_PROTEIN_RECEP_F2_3"/>
    <property type="match status" value="1"/>
</dbReference>
<dbReference type="GO" id="GO:0005886">
    <property type="term" value="C:plasma membrane"/>
    <property type="evidence" value="ECO:0007669"/>
    <property type="project" value="UniProtKB-SubCell"/>
</dbReference>
<dbReference type="Pfam" id="PF02793">
    <property type="entry name" value="HRM"/>
    <property type="match status" value="1"/>
</dbReference>
<dbReference type="InterPro" id="IPR017981">
    <property type="entry name" value="GPCR_2-like_7TM"/>
</dbReference>
<keyword evidence="8" id="KW-0675">Receptor</keyword>
<dbReference type="AlphaFoldDB" id="A0A0B6ZU41"/>
<evidence type="ECO:0000259" key="11">
    <source>
        <dbReference type="PROSITE" id="PS50227"/>
    </source>
</evidence>
<evidence type="ECO:0000256" key="2">
    <source>
        <dbReference type="ARBA" id="ARBA00005314"/>
    </source>
</evidence>
<dbReference type="InterPro" id="IPR000832">
    <property type="entry name" value="GPCR_2_secretin-like"/>
</dbReference>
<keyword evidence="6" id="KW-0297">G-protein coupled receptor</keyword>
<dbReference type="Gene3D" id="4.10.1240.10">
    <property type="entry name" value="GPCR, family 2, extracellular hormone receptor domain"/>
    <property type="match status" value="1"/>
</dbReference>
<evidence type="ECO:0000256" key="5">
    <source>
        <dbReference type="ARBA" id="ARBA00022989"/>
    </source>
</evidence>
<keyword evidence="3" id="KW-1003">Cell membrane</keyword>
<dbReference type="InterPro" id="IPR050332">
    <property type="entry name" value="GPCR_2"/>
</dbReference>
<keyword evidence="4 10" id="KW-0812">Transmembrane</keyword>
<feature type="transmembrane region" description="Helical" evidence="10">
    <location>
        <begin position="96"/>
        <end position="118"/>
    </location>
</feature>
<evidence type="ECO:0000256" key="8">
    <source>
        <dbReference type="ARBA" id="ARBA00023170"/>
    </source>
</evidence>
<dbReference type="InterPro" id="IPR036445">
    <property type="entry name" value="GPCR_2_extracell_dom_sf"/>
</dbReference>
<dbReference type="SUPFAM" id="SSF81321">
    <property type="entry name" value="Family A G protein-coupled receptor-like"/>
    <property type="match status" value="1"/>
</dbReference>